<evidence type="ECO:0000313" key="1">
    <source>
        <dbReference type="EMBL" id="EKS38773.1"/>
    </source>
</evidence>
<evidence type="ECO:0000313" key="2">
    <source>
        <dbReference type="Proteomes" id="UP000001095"/>
    </source>
</evidence>
<name>K8PK88_9BRAD</name>
<proteinExistence type="predicted"/>
<accession>K8PK88</accession>
<dbReference type="Proteomes" id="UP000001095">
    <property type="component" value="Unassembled WGS sequence"/>
</dbReference>
<dbReference type="HOGENOM" id="CLU_3096293_0_0_5"/>
<dbReference type="RefSeq" id="WP_002712108.1">
    <property type="nucleotide sequence ID" value="NZ_KB375281.1"/>
</dbReference>
<organism evidence="1 2">
    <name type="scientific">Afipia clevelandensis ATCC 49720</name>
    <dbReference type="NCBI Taxonomy" id="883079"/>
    <lineage>
        <taxon>Bacteria</taxon>
        <taxon>Pseudomonadati</taxon>
        <taxon>Pseudomonadota</taxon>
        <taxon>Alphaproteobacteria</taxon>
        <taxon>Hyphomicrobiales</taxon>
        <taxon>Nitrobacteraceae</taxon>
        <taxon>Afipia</taxon>
    </lineage>
</organism>
<dbReference type="EMBL" id="AGWY01000006">
    <property type="protein sequence ID" value="EKS38773.1"/>
    <property type="molecule type" value="Genomic_DNA"/>
</dbReference>
<keyword evidence="2" id="KW-1185">Reference proteome</keyword>
<protein>
    <submittedName>
        <fullName evidence="1">Uncharacterized protein</fullName>
    </submittedName>
</protein>
<reference evidence="1 2" key="1">
    <citation type="submission" date="2012-04" db="EMBL/GenBank/DDBJ databases">
        <title>The Genome Sequence of Afipia clevelandensis ATCC 49720.</title>
        <authorList>
            <consortium name="The Broad Institute Genome Sequencing Platform"/>
            <person name="Earl A."/>
            <person name="Ward D."/>
            <person name="Feldgarden M."/>
            <person name="Gevers D."/>
            <person name="Huys G."/>
            <person name="Walker B."/>
            <person name="Young S.K."/>
            <person name="Zeng Q."/>
            <person name="Gargeya S."/>
            <person name="Fitzgerald M."/>
            <person name="Haas B."/>
            <person name="Abouelleil A."/>
            <person name="Alvarado L."/>
            <person name="Arachchi H.M."/>
            <person name="Berlin A."/>
            <person name="Chapman S.B."/>
            <person name="Goldberg J."/>
            <person name="Griggs A."/>
            <person name="Gujja S."/>
            <person name="Hansen M."/>
            <person name="Howarth C."/>
            <person name="Imamovic A."/>
            <person name="Larimer J."/>
            <person name="McCowen C."/>
            <person name="Montmayeur A."/>
            <person name="Murphy C."/>
            <person name="Neiman D."/>
            <person name="Pearson M."/>
            <person name="Priest M."/>
            <person name="Roberts A."/>
            <person name="Saif S."/>
            <person name="Shea T."/>
            <person name="Sisk P."/>
            <person name="Sykes S."/>
            <person name="Wortman J."/>
            <person name="Nusbaum C."/>
            <person name="Birren B."/>
        </authorList>
    </citation>
    <scope>NUCLEOTIDE SEQUENCE [LARGE SCALE GENOMIC DNA]</scope>
    <source>
        <strain evidence="1 2">ATCC 49720</strain>
    </source>
</reference>
<dbReference type="AlphaFoldDB" id="K8PK88"/>
<dbReference type="PATRIC" id="fig|883079.3.peg.1258"/>
<sequence>MDAQTIAIDAVVTLTGGNREAVTALIQKLYMTGVKDPKRLTFKGLQAAARV</sequence>
<comment type="caution">
    <text evidence="1">The sequence shown here is derived from an EMBL/GenBank/DDBJ whole genome shotgun (WGS) entry which is preliminary data.</text>
</comment>
<gene>
    <name evidence="1" type="ORF">HMPREF9696_01242</name>
</gene>